<dbReference type="GO" id="GO:0097746">
    <property type="term" value="P:blood vessel diameter maintenance"/>
    <property type="evidence" value="ECO:0007669"/>
    <property type="project" value="UniProtKB-KW"/>
</dbReference>
<organism evidence="13 14">
    <name type="scientific">Ictalurus punctatus</name>
    <name type="common">Channel catfish</name>
    <name type="synonym">Silurus punctatus</name>
    <dbReference type="NCBI Taxonomy" id="7998"/>
    <lineage>
        <taxon>Eukaryota</taxon>
        <taxon>Metazoa</taxon>
        <taxon>Chordata</taxon>
        <taxon>Craniata</taxon>
        <taxon>Vertebrata</taxon>
        <taxon>Euteleostomi</taxon>
        <taxon>Actinopterygii</taxon>
        <taxon>Neopterygii</taxon>
        <taxon>Teleostei</taxon>
        <taxon>Ostariophysi</taxon>
        <taxon>Siluriformes</taxon>
        <taxon>Ictaluridae</taxon>
        <taxon>Ictalurus</taxon>
    </lineage>
</organism>
<dbReference type="PANTHER" id="PTHR15356:SF0">
    <property type="entry name" value="NEUROTENSIN_NEUROMEDIN N"/>
    <property type="match status" value="1"/>
</dbReference>
<dbReference type="PANTHER" id="PTHR15356">
    <property type="entry name" value="NEUROTENSIN/NEUROMEDIN N"/>
    <property type="match status" value="1"/>
</dbReference>
<name>A0A2D0QRV8_ICTPU</name>
<dbReference type="GO" id="GO:0030133">
    <property type="term" value="C:transport vesicle"/>
    <property type="evidence" value="ECO:0007669"/>
    <property type="project" value="UniProtKB-SubCell"/>
</dbReference>
<dbReference type="CTD" id="4922"/>
<proteinExistence type="inferred from homology"/>
<evidence type="ECO:0000256" key="7">
    <source>
        <dbReference type="ARBA" id="ARBA00022729"/>
    </source>
</evidence>
<keyword evidence="13" id="KW-1185">Reference proteome</keyword>
<dbReference type="GeneID" id="108264219"/>
<comment type="subunit">
    <text evidence="11">Interacts with NTSR1. Interacts with SORT1. Interacts with SORL1.</text>
</comment>
<evidence type="ECO:0000256" key="2">
    <source>
        <dbReference type="ARBA" id="ARBA00004613"/>
    </source>
</evidence>
<evidence type="ECO:0000256" key="3">
    <source>
        <dbReference type="ARBA" id="ARBA00009827"/>
    </source>
</evidence>
<keyword evidence="8" id="KW-0838">Vasoactive</keyword>
<comment type="subcellular location">
    <subcellularLocation>
        <location evidence="1">Cytoplasmic vesicle</location>
        <location evidence="1">Secretory vesicle</location>
    </subcellularLocation>
    <subcellularLocation>
        <location evidence="2">Secreted</location>
    </subcellularLocation>
</comment>
<protein>
    <recommendedName>
        <fullName evidence="4">Neurotensin/neuromedin N</fullName>
    </recommendedName>
</protein>
<sequence>MSVQSTFVVFLFLTINGLCSDADQAKEAMEEQILSSLITSEVQQSRHSSPLWQMPVLNMCRMLARVSEPWQADWYANKFQPAYDQRVSTAVSQTSQELYDLLTLCRLLQPRELDQEYLEVDQNSDRPLKRKSPYILKRQLHIKKARQPYILKRNSFY</sequence>
<evidence type="ECO:0000256" key="1">
    <source>
        <dbReference type="ARBA" id="ARBA00004398"/>
    </source>
</evidence>
<dbReference type="OrthoDB" id="9929102at2759"/>
<dbReference type="RefSeq" id="XP_017321039.1">
    <property type="nucleotide sequence ID" value="XM_017465550.3"/>
</dbReference>
<dbReference type="OMA" id="YWRVSLV"/>
<keyword evidence="5" id="KW-0964">Secreted</keyword>
<evidence type="ECO:0000256" key="4">
    <source>
        <dbReference type="ARBA" id="ARBA00016213"/>
    </source>
</evidence>
<evidence type="ECO:0000256" key="8">
    <source>
        <dbReference type="ARBA" id="ARBA00022858"/>
    </source>
</evidence>
<evidence type="ECO:0000256" key="9">
    <source>
        <dbReference type="ARBA" id="ARBA00023329"/>
    </source>
</evidence>
<evidence type="ECO:0000256" key="10">
    <source>
        <dbReference type="ARBA" id="ARBA00025449"/>
    </source>
</evidence>
<dbReference type="GO" id="GO:0005184">
    <property type="term" value="F:neuropeptide hormone activity"/>
    <property type="evidence" value="ECO:0007669"/>
    <property type="project" value="InterPro"/>
</dbReference>
<evidence type="ECO:0000313" key="14">
    <source>
        <dbReference type="RefSeq" id="XP_017321039.1"/>
    </source>
</evidence>
<dbReference type="Proteomes" id="UP000221080">
    <property type="component" value="Chromosome 4"/>
</dbReference>
<dbReference type="GO" id="GO:0005576">
    <property type="term" value="C:extracellular region"/>
    <property type="evidence" value="ECO:0007669"/>
    <property type="project" value="UniProtKB-SubCell"/>
</dbReference>
<feature type="signal peptide" evidence="12">
    <location>
        <begin position="1"/>
        <end position="19"/>
    </location>
</feature>
<gene>
    <name evidence="14" type="primary">nts</name>
</gene>
<dbReference type="PRINTS" id="PR01668">
    <property type="entry name" value="NEUROTENSIN"/>
</dbReference>
<keyword evidence="9" id="KW-0968">Cytoplasmic vesicle</keyword>
<dbReference type="AlphaFoldDB" id="A0A2D0QRV8"/>
<dbReference type="Pfam" id="PF07421">
    <property type="entry name" value="Pro-NT_NN"/>
    <property type="match status" value="1"/>
</dbReference>
<keyword evidence="7 12" id="KW-0732">Signal</keyword>
<evidence type="ECO:0000256" key="6">
    <source>
        <dbReference type="ARBA" id="ARBA00022685"/>
    </source>
</evidence>
<evidence type="ECO:0000256" key="5">
    <source>
        <dbReference type="ARBA" id="ARBA00022525"/>
    </source>
</evidence>
<comment type="function">
    <text evidence="10">Neurotensin may play an endocrine or paracrine role in the regulation of fat metabolism. It causes contraction of smooth muscle.</text>
</comment>
<accession>A0A2D0QRV8</accession>
<reference evidence="14" key="2">
    <citation type="submission" date="2025-08" db="UniProtKB">
        <authorList>
            <consortium name="RefSeq"/>
        </authorList>
    </citation>
    <scope>IDENTIFICATION</scope>
    <source>
        <tissue evidence="14">Blood</tissue>
    </source>
</reference>
<feature type="chain" id="PRO_5012767985" description="Neurotensin/neuromedin N" evidence="12">
    <location>
        <begin position="20"/>
        <end position="157"/>
    </location>
</feature>
<reference evidence="13" key="1">
    <citation type="journal article" date="2016" name="Nat. Commun.">
        <title>The channel catfish genome sequence provides insights into the evolution of scale formation in teleosts.</title>
        <authorList>
            <person name="Liu Z."/>
            <person name="Liu S."/>
            <person name="Yao J."/>
            <person name="Bao L."/>
            <person name="Zhang J."/>
            <person name="Li Y."/>
            <person name="Jiang C."/>
            <person name="Sun L."/>
            <person name="Wang R."/>
            <person name="Zhang Y."/>
            <person name="Zhou T."/>
            <person name="Zeng Q."/>
            <person name="Fu Q."/>
            <person name="Gao S."/>
            <person name="Li N."/>
            <person name="Koren S."/>
            <person name="Jiang Y."/>
            <person name="Zimin A."/>
            <person name="Xu P."/>
            <person name="Phillippy A.M."/>
            <person name="Geng X."/>
            <person name="Song L."/>
            <person name="Sun F."/>
            <person name="Li C."/>
            <person name="Wang X."/>
            <person name="Chen A."/>
            <person name="Jin Y."/>
            <person name="Yuan Z."/>
            <person name="Yang Y."/>
            <person name="Tan S."/>
            <person name="Peatman E."/>
            <person name="Lu J."/>
            <person name="Qin Z."/>
            <person name="Dunham R."/>
            <person name="Li Z."/>
            <person name="Sonstegard T."/>
            <person name="Feng J."/>
            <person name="Danzmann R.G."/>
            <person name="Schroeder S."/>
            <person name="Scheffler B."/>
            <person name="Duke M.V."/>
            <person name="Ballard L."/>
            <person name="Kucuktas H."/>
            <person name="Kaltenboeck L."/>
            <person name="Liu H."/>
            <person name="Armbruster J."/>
            <person name="Xie Y."/>
            <person name="Kirby M.L."/>
            <person name="Tian Y."/>
            <person name="Flanagan M.E."/>
            <person name="Mu W."/>
            <person name="Waldbieser G.C."/>
        </authorList>
    </citation>
    <scope>NUCLEOTIDE SEQUENCE [LARGE SCALE GENOMIC DNA]</scope>
    <source>
        <strain evidence="13">SDA103</strain>
    </source>
</reference>
<evidence type="ECO:0000313" key="13">
    <source>
        <dbReference type="Proteomes" id="UP000221080"/>
    </source>
</evidence>
<dbReference type="KEGG" id="ipu:108264219"/>
<keyword evidence="6" id="KW-0165">Cleavage on pair of basic residues</keyword>
<evidence type="ECO:0000256" key="11">
    <source>
        <dbReference type="ARBA" id="ARBA00046937"/>
    </source>
</evidence>
<evidence type="ECO:0000256" key="12">
    <source>
        <dbReference type="SAM" id="SignalP"/>
    </source>
</evidence>
<dbReference type="InterPro" id="IPR008055">
    <property type="entry name" value="NeurotensiN"/>
</dbReference>
<dbReference type="STRING" id="7998.ENSIPUP00000027229"/>
<comment type="similarity">
    <text evidence="3">Belongs to the neurotensin family.</text>
</comment>